<dbReference type="InterPro" id="IPR016181">
    <property type="entry name" value="Acyl_CoA_acyltransferase"/>
</dbReference>
<dbReference type="OrthoDB" id="2020070at2759"/>
<dbReference type="HOGENOM" id="CLU_038171_1_0_1"/>
<comment type="caution">
    <text evidence="2">The sequence shown here is derived from an EMBL/GenBank/DDBJ whole genome shotgun (WGS) entry which is preliminary data.</text>
</comment>
<dbReference type="OMA" id="TCWILVD"/>
<evidence type="ECO:0000313" key="2">
    <source>
        <dbReference type="EMBL" id="EPS35999.1"/>
    </source>
</evidence>
<dbReference type="PANTHER" id="PTHR34815:SF2">
    <property type="entry name" value="N-ACETYLTRANSFERASE DOMAIN-CONTAINING PROTEIN"/>
    <property type="match status" value="1"/>
</dbReference>
<reference evidence="2 3" key="1">
    <citation type="journal article" date="2013" name="PLoS Genet.">
        <title>Genomic mechanisms accounting for the adaptation to parasitism in nematode-trapping fungi.</title>
        <authorList>
            <person name="Meerupati T."/>
            <person name="Andersson K.M."/>
            <person name="Friman E."/>
            <person name="Kumar D."/>
            <person name="Tunlid A."/>
            <person name="Ahren D."/>
        </authorList>
    </citation>
    <scope>NUCLEOTIDE SEQUENCE [LARGE SCALE GENOMIC DNA]</scope>
    <source>
        <strain evidence="2 3">CBS 200.50</strain>
    </source>
</reference>
<keyword evidence="3" id="KW-1185">Reference proteome</keyword>
<dbReference type="Pfam" id="PF22998">
    <property type="entry name" value="GNAT_LYC1-like"/>
    <property type="match status" value="1"/>
</dbReference>
<evidence type="ECO:0000313" key="3">
    <source>
        <dbReference type="Proteomes" id="UP000015100"/>
    </source>
</evidence>
<dbReference type="Proteomes" id="UP000015100">
    <property type="component" value="Unassembled WGS sequence"/>
</dbReference>
<dbReference type="AlphaFoldDB" id="S7ZZY6"/>
<dbReference type="InterPro" id="IPR053013">
    <property type="entry name" value="LAT"/>
</dbReference>
<dbReference type="EMBL" id="AQGS01000985">
    <property type="protein sequence ID" value="EPS35999.1"/>
    <property type="molecule type" value="Genomic_DNA"/>
</dbReference>
<dbReference type="STRING" id="1284197.S7ZZY6"/>
<evidence type="ECO:0000259" key="1">
    <source>
        <dbReference type="Pfam" id="PF22998"/>
    </source>
</evidence>
<proteinExistence type="predicted"/>
<sequence>MAPSTTSPSSPILSSSPIDVKHPNLILRPATIPERHHTWTINKTSWAGILSDNAYYLREAHIASQDLTRNGGITYWILVDPAAPCDPSCPQSPDHILSACEAIRKPCLIARPDGEVEEVICYGIGSVYTAEKHRGKGYAKTMLQLLGHQLKDLPDPSDPKKSHIRVGFSVLYSDIGKQFYAKIGWNPHQSSHISFPAKLPNSVSSTKARNVLKSDLRALCAADCTHIRRLVTKTPFEKGVKARCVQFPTVELMDWHHAREEFIGQYATTKAPTVKGAWVAVTSNAEFQPKEGSEGLDAAWAVWTHDFAEKKLVFLRLHIPPVHSGNQDAVQEALRQIIIAAVQEAEAWELKEIMSWNADKATEDAVESVFGKESYDLVHREMDSIASLMWYDRESGGEEVEPEGIEWVMNEKFGWC</sequence>
<dbReference type="eggNOG" id="ENOG502RZ3A">
    <property type="taxonomic scope" value="Eukaryota"/>
</dbReference>
<organism evidence="2 3">
    <name type="scientific">Dactylellina haptotyla (strain CBS 200.50)</name>
    <name type="common">Nematode-trapping fungus</name>
    <name type="synonym">Monacrosporium haptotylum</name>
    <dbReference type="NCBI Taxonomy" id="1284197"/>
    <lineage>
        <taxon>Eukaryota</taxon>
        <taxon>Fungi</taxon>
        <taxon>Dikarya</taxon>
        <taxon>Ascomycota</taxon>
        <taxon>Pezizomycotina</taxon>
        <taxon>Orbiliomycetes</taxon>
        <taxon>Orbiliales</taxon>
        <taxon>Orbiliaceae</taxon>
        <taxon>Dactylellina</taxon>
    </lineage>
</organism>
<dbReference type="SUPFAM" id="SSF55729">
    <property type="entry name" value="Acyl-CoA N-acyltransferases (Nat)"/>
    <property type="match status" value="1"/>
</dbReference>
<protein>
    <recommendedName>
        <fullName evidence="1">LYC1 C-terminal domain-containing protein</fullName>
    </recommendedName>
</protein>
<reference evidence="3" key="2">
    <citation type="submission" date="2013-04" db="EMBL/GenBank/DDBJ databases">
        <title>Genomic mechanisms accounting for the adaptation to parasitism in nematode-trapping fungi.</title>
        <authorList>
            <person name="Ahren D.G."/>
        </authorList>
    </citation>
    <scope>NUCLEOTIDE SEQUENCE [LARGE SCALE GENOMIC DNA]</scope>
    <source>
        <strain evidence="3">CBS 200.50</strain>
    </source>
</reference>
<feature type="domain" description="LYC1 C-terminal" evidence="1">
    <location>
        <begin position="192"/>
        <end position="416"/>
    </location>
</feature>
<gene>
    <name evidence="2" type="ORF">H072_10530</name>
</gene>
<dbReference type="PANTHER" id="PTHR34815">
    <property type="entry name" value="LYSINE ACETYLTRANSFERASE"/>
    <property type="match status" value="1"/>
</dbReference>
<dbReference type="InterPro" id="IPR055100">
    <property type="entry name" value="GNAT_LYC1-like"/>
</dbReference>
<dbReference type="Gene3D" id="3.40.630.30">
    <property type="match status" value="1"/>
</dbReference>
<name>S7ZZY6_DACHA</name>
<accession>S7ZZY6</accession>